<organism evidence="1 2">
    <name type="scientific">Bauhinia variegata</name>
    <name type="common">Purple orchid tree</name>
    <name type="synonym">Phanera variegata</name>
    <dbReference type="NCBI Taxonomy" id="167791"/>
    <lineage>
        <taxon>Eukaryota</taxon>
        <taxon>Viridiplantae</taxon>
        <taxon>Streptophyta</taxon>
        <taxon>Embryophyta</taxon>
        <taxon>Tracheophyta</taxon>
        <taxon>Spermatophyta</taxon>
        <taxon>Magnoliopsida</taxon>
        <taxon>eudicotyledons</taxon>
        <taxon>Gunneridae</taxon>
        <taxon>Pentapetalae</taxon>
        <taxon>rosids</taxon>
        <taxon>fabids</taxon>
        <taxon>Fabales</taxon>
        <taxon>Fabaceae</taxon>
        <taxon>Cercidoideae</taxon>
        <taxon>Cercideae</taxon>
        <taxon>Bauhiniinae</taxon>
        <taxon>Bauhinia</taxon>
    </lineage>
</organism>
<dbReference type="EMBL" id="CM039438">
    <property type="protein sequence ID" value="KAI4299083.1"/>
    <property type="molecule type" value="Genomic_DNA"/>
</dbReference>
<sequence>MEERTGNATARQTAPDRSEITQADSDPPQQHSSSSQSHVIQLPINQTHPFQPSDQNETTSVSENTLPRFSFSVLSSWILLIIAILILLLFIIAIVFYLALKPKSPNFSVDNLIISYPQSQSQISPSLHLVVYNLSMETQNPNSHVSIYYLDGGYASLSYQKQEIAIGKPSPFFHHPKRRYHFYILLNSKGVLPKEIEESMKGEKAKEVEEIPVALLIHVPVKMEFWSLKIWKMTMEIKCDVNISIGAKKSGLGSQHCTNKVWYK</sequence>
<keyword evidence="2" id="KW-1185">Reference proteome</keyword>
<dbReference type="Proteomes" id="UP000828941">
    <property type="component" value="Chromosome 13"/>
</dbReference>
<proteinExistence type="predicted"/>
<name>A0ACB9KPX3_BAUVA</name>
<reference evidence="1 2" key="1">
    <citation type="journal article" date="2022" name="DNA Res.">
        <title>Chromosomal-level genome assembly of the orchid tree Bauhinia variegata (Leguminosae; Cercidoideae) supports the allotetraploid origin hypothesis of Bauhinia.</title>
        <authorList>
            <person name="Zhong Y."/>
            <person name="Chen Y."/>
            <person name="Zheng D."/>
            <person name="Pang J."/>
            <person name="Liu Y."/>
            <person name="Luo S."/>
            <person name="Meng S."/>
            <person name="Qian L."/>
            <person name="Wei D."/>
            <person name="Dai S."/>
            <person name="Zhou R."/>
        </authorList>
    </citation>
    <scope>NUCLEOTIDE SEQUENCE [LARGE SCALE GENOMIC DNA]</scope>
    <source>
        <strain evidence="1">BV-YZ2020</strain>
    </source>
</reference>
<accession>A0ACB9KPX3</accession>
<evidence type="ECO:0000313" key="1">
    <source>
        <dbReference type="EMBL" id="KAI4299083.1"/>
    </source>
</evidence>
<protein>
    <submittedName>
        <fullName evidence="1">Uncharacterized protein</fullName>
    </submittedName>
</protein>
<comment type="caution">
    <text evidence="1">The sequence shown here is derived from an EMBL/GenBank/DDBJ whole genome shotgun (WGS) entry which is preliminary data.</text>
</comment>
<evidence type="ECO:0000313" key="2">
    <source>
        <dbReference type="Proteomes" id="UP000828941"/>
    </source>
</evidence>
<gene>
    <name evidence="1" type="ORF">L6164_032575</name>
</gene>